<organism evidence="1 2">
    <name type="scientific">Gordonia jacobaea</name>
    <dbReference type="NCBI Taxonomy" id="122202"/>
    <lineage>
        <taxon>Bacteria</taxon>
        <taxon>Bacillati</taxon>
        <taxon>Actinomycetota</taxon>
        <taxon>Actinomycetes</taxon>
        <taxon>Mycobacteriales</taxon>
        <taxon>Gordoniaceae</taxon>
        <taxon>Gordonia</taxon>
    </lineage>
</organism>
<accession>A0ABR5I7Z1</accession>
<protein>
    <submittedName>
        <fullName evidence="1">Uncharacterized protein</fullName>
    </submittedName>
</protein>
<reference evidence="1 2" key="1">
    <citation type="submission" date="2015-05" db="EMBL/GenBank/DDBJ databases">
        <title>Draft genome sequence of the bacterium Gordonia jacobaea a new member of the Gordonia genus.</title>
        <authorList>
            <person name="Jimenez-Galisteo G."/>
            <person name="Dominguez A."/>
            <person name="Munoz E."/>
            <person name="Vinas M."/>
        </authorList>
    </citation>
    <scope>NUCLEOTIDE SEQUENCE [LARGE SCALE GENOMIC DNA]</scope>
    <source>
        <strain evidence="2">mv1</strain>
    </source>
</reference>
<dbReference type="Proteomes" id="UP000037247">
    <property type="component" value="Unassembled WGS sequence"/>
</dbReference>
<gene>
    <name evidence="1" type="ORF">ABW18_18710</name>
</gene>
<proteinExistence type="predicted"/>
<keyword evidence="2" id="KW-1185">Reference proteome</keyword>
<sequence>MTDRPAEVSLRIGAGGRVDTIGVNNGVRVEAVCSRTEVTASMSEKMRRLAGRDPDSTCRCGHPRAAHEHFRSGTDCAICGPEKCPRFRRAWSRQARPAE</sequence>
<evidence type="ECO:0000313" key="2">
    <source>
        <dbReference type="Proteomes" id="UP000037247"/>
    </source>
</evidence>
<name>A0ABR5I7Z1_9ACTN</name>
<evidence type="ECO:0000313" key="1">
    <source>
        <dbReference type="EMBL" id="KNA89727.1"/>
    </source>
</evidence>
<dbReference type="EMBL" id="LDTZ01000022">
    <property type="protein sequence ID" value="KNA89727.1"/>
    <property type="molecule type" value="Genomic_DNA"/>
</dbReference>
<comment type="caution">
    <text evidence="1">The sequence shown here is derived from an EMBL/GenBank/DDBJ whole genome shotgun (WGS) entry which is preliminary data.</text>
</comment>